<sequence length="184" mass="20661">MFEDDKENAVPRTNKDTSDLAFKKYKLKRPGPLEPLRPIVPCGEQQAATTSLPSFTEEGAAPRAAPHGVPQGEPQHVPQEQPRVRPESKGLGKCGAKRHRRVVRDNIQGITKPAIRRLARRGGVKRIHGLVYDETRGVLRSFLEKIMCDVLAYTQHARRMHVTVKDVLHALKRNGRTLYGFGEC</sequence>
<evidence type="ECO:0000256" key="9">
    <source>
        <dbReference type="ARBA" id="ARBA00023269"/>
    </source>
</evidence>
<comment type="similarity">
    <text evidence="4 10">Belongs to the histone H4 family.</text>
</comment>
<dbReference type="InterPro" id="IPR009072">
    <property type="entry name" value="Histone-fold"/>
</dbReference>
<dbReference type="GO" id="GO:0000786">
    <property type="term" value="C:nucleosome"/>
    <property type="evidence" value="ECO:0007669"/>
    <property type="project" value="UniProtKB-KW"/>
</dbReference>
<evidence type="ECO:0000256" key="2">
    <source>
        <dbReference type="ARBA" id="ARBA00004123"/>
    </source>
</evidence>
<proteinExistence type="inferred from homology"/>
<dbReference type="CDD" id="cd22912">
    <property type="entry name" value="HFD_H4"/>
    <property type="match status" value="1"/>
</dbReference>
<evidence type="ECO:0000256" key="7">
    <source>
        <dbReference type="ARBA" id="ARBA00023125"/>
    </source>
</evidence>
<evidence type="ECO:0000256" key="11">
    <source>
        <dbReference type="SAM" id="MobiDB-lite"/>
    </source>
</evidence>
<comment type="function">
    <text evidence="1 10">Core component of nucleosome. Nucleosomes wrap and compact DNA into chromatin, limiting DNA accessibility to the cellular machineries which require DNA as a template. Histones thereby play a central role in transcription regulation, DNA repair, DNA replication and chromosomal stability. DNA accessibility is regulated via a complex set of post-translational modifications of histones, also called histone code, and nucleosome remodeling.</text>
</comment>
<evidence type="ECO:0000256" key="1">
    <source>
        <dbReference type="ARBA" id="ARBA00002001"/>
    </source>
</evidence>
<comment type="subcellular location">
    <subcellularLocation>
        <location evidence="3">Chromosome</location>
    </subcellularLocation>
    <subcellularLocation>
        <location evidence="2">Nucleus</location>
    </subcellularLocation>
</comment>
<dbReference type="FunFam" id="1.10.20.10:FF:000012">
    <property type="entry name" value="Histone H4"/>
    <property type="match status" value="1"/>
</dbReference>
<dbReference type="AlphaFoldDB" id="A0A7S0RQW4"/>
<reference evidence="12" key="1">
    <citation type="submission" date="2021-01" db="EMBL/GenBank/DDBJ databases">
        <authorList>
            <person name="Corre E."/>
            <person name="Pelletier E."/>
            <person name="Niang G."/>
            <person name="Scheremetjew M."/>
            <person name="Finn R."/>
            <person name="Kale V."/>
            <person name="Holt S."/>
            <person name="Cochrane G."/>
            <person name="Meng A."/>
            <person name="Brown T."/>
            <person name="Cohen L."/>
        </authorList>
    </citation>
    <scope>NUCLEOTIDE SEQUENCE</scope>
    <source>
        <strain evidence="12">CCMP722</strain>
    </source>
</reference>
<gene>
    <name evidence="12" type="ORF">POBO1169_LOCUS17025</name>
</gene>
<evidence type="ECO:0000313" key="12">
    <source>
        <dbReference type="EMBL" id="CAD8684894.1"/>
    </source>
</evidence>
<feature type="region of interest" description="Disordered" evidence="11">
    <location>
        <begin position="1"/>
        <end position="96"/>
    </location>
</feature>
<name>A0A7S0RQW4_9CHLO</name>
<dbReference type="PRINTS" id="PR00623">
    <property type="entry name" value="HISTONEH4"/>
</dbReference>
<dbReference type="PROSITE" id="PS00047">
    <property type="entry name" value="HISTONE_H4"/>
    <property type="match status" value="1"/>
</dbReference>
<evidence type="ECO:0000256" key="6">
    <source>
        <dbReference type="ARBA" id="ARBA00022454"/>
    </source>
</evidence>
<dbReference type="Gene3D" id="1.10.20.10">
    <property type="entry name" value="Histone, subunit A"/>
    <property type="match status" value="1"/>
</dbReference>
<keyword evidence="9 10" id="KW-0544">Nucleosome core</keyword>
<feature type="compositionally biased region" description="Basic and acidic residues" evidence="11">
    <location>
        <begin position="7"/>
        <end position="22"/>
    </location>
</feature>
<dbReference type="SMART" id="SM00417">
    <property type="entry name" value="H4"/>
    <property type="match status" value="1"/>
</dbReference>
<dbReference type="SUPFAM" id="SSF47113">
    <property type="entry name" value="Histone-fold"/>
    <property type="match status" value="1"/>
</dbReference>
<dbReference type="EMBL" id="HBFA01033922">
    <property type="protein sequence ID" value="CAD8684894.1"/>
    <property type="molecule type" value="Transcribed_RNA"/>
</dbReference>
<dbReference type="GO" id="GO:0003677">
    <property type="term" value="F:DNA binding"/>
    <property type="evidence" value="ECO:0007669"/>
    <property type="project" value="UniProtKB-KW"/>
</dbReference>
<dbReference type="InterPro" id="IPR001951">
    <property type="entry name" value="Histone_H4"/>
</dbReference>
<accession>A0A7S0RQW4</accession>
<evidence type="ECO:0000256" key="4">
    <source>
        <dbReference type="ARBA" id="ARBA00006564"/>
    </source>
</evidence>
<keyword evidence="6 10" id="KW-0158">Chromosome</keyword>
<protein>
    <recommendedName>
        <fullName evidence="10">Histone H4</fullName>
    </recommendedName>
</protein>
<evidence type="ECO:0000256" key="10">
    <source>
        <dbReference type="RuleBase" id="RU000528"/>
    </source>
</evidence>
<dbReference type="GO" id="GO:0005634">
    <property type="term" value="C:nucleus"/>
    <property type="evidence" value="ECO:0007669"/>
    <property type="project" value="UniProtKB-SubCell"/>
</dbReference>
<dbReference type="PANTHER" id="PTHR10484">
    <property type="entry name" value="HISTONE H4"/>
    <property type="match status" value="1"/>
</dbReference>
<comment type="subunit">
    <text evidence="5 10">The nucleosome is a histone octamer containing two molecules each of H2A, H2B, H3 and H4 assembled in one H3-H4 heterotetramer and two H2A-H2B heterodimers. The octamer wraps approximately 147 bp of DNA.</text>
</comment>
<keyword evidence="7 10" id="KW-0238">DNA-binding</keyword>
<dbReference type="GO" id="GO:0030527">
    <property type="term" value="F:structural constituent of chromatin"/>
    <property type="evidence" value="ECO:0007669"/>
    <property type="project" value="InterPro"/>
</dbReference>
<evidence type="ECO:0000256" key="3">
    <source>
        <dbReference type="ARBA" id="ARBA00004286"/>
    </source>
</evidence>
<keyword evidence="8 10" id="KW-0539">Nucleus</keyword>
<evidence type="ECO:0000256" key="5">
    <source>
        <dbReference type="ARBA" id="ARBA00011538"/>
    </source>
</evidence>
<organism evidence="12">
    <name type="scientific">Pyramimonas obovata</name>
    <dbReference type="NCBI Taxonomy" id="1411642"/>
    <lineage>
        <taxon>Eukaryota</taxon>
        <taxon>Viridiplantae</taxon>
        <taxon>Chlorophyta</taxon>
        <taxon>Pyramimonadophyceae</taxon>
        <taxon>Pyramimonadales</taxon>
        <taxon>Pyramimonadaceae</taxon>
        <taxon>Pyramimonas</taxon>
        <taxon>Pyramimonas incertae sedis</taxon>
    </lineage>
</organism>
<dbReference type="GO" id="GO:0046982">
    <property type="term" value="F:protein heterodimerization activity"/>
    <property type="evidence" value="ECO:0007669"/>
    <property type="project" value="InterPro"/>
</dbReference>
<evidence type="ECO:0000256" key="8">
    <source>
        <dbReference type="ARBA" id="ARBA00023242"/>
    </source>
</evidence>
<dbReference type="InterPro" id="IPR019809">
    <property type="entry name" value="Histone_H4_CS"/>
</dbReference>